<feature type="domain" description="Reverse transcriptase zinc-binding" evidence="2">
    <location>
        <begin position="264"/>
        <end position="321"/>
    </location>
</feature>
<proteinExistence type="predicted"/>
<keyword evidence="4" id="KW-1185">Reference proteome</keyword>
<dbReference type="InterPro" id="IPR026960">
    <property type="entry name" value="RVT-Znf"/>
</dbReference>
<keyword evidence="1" id="KW-0472">Membrane</keyword>
<reference evidence="3 4" key="1">
    <citation type="journal article" date="2020" name="bioRxiv">
        <title>Sequence and annotation of 42 cannabis genomes reveals extensive copy number variation in cannabinoid synthesis and pathogen resistance genes.</title>
        <authorList>
            <person name="Mckernan K.J."/>
            <person name="Helbert Y."/>
            <person name="Kane L.T."/>
            <person name="Ebling H."/>
            <person name="Zhang L."/>
            <person name="Liu B."/>
            <person name="Eaton Z."/>
            <person name="Mclaughlin S."/>
            <person name="Kingan S."/>
            <person name="Baybayan P."/>
            <person name="Concepcion G."/>
            <person name="Jordan M."/>
            <person name="Riva A."/>
            <person name="Barbazuk W."/>
            <person name="Harkins T."/>
        </authorList>
    </citation>
    <scope>NUCLEOTIDE SEQUENCE [LARGE SCALE GENOMIC DNA]</scope>
    <source>
        <strain evidence="4">cv. Jamaican Lion 4</strain>
        <tissue evidence="3">Leaf</tissue>
    </source>
</reference>
<evidence type="ECO:0000256" key="1">
    <source>
        <dbReference type="SAM" id="Phobius"/>
    </source>
</evidence>
<comment type="caution">
    <text evidence="3">The sequence shown here is derived from an EMBL/GenBank/DDBJ whole genome shotgun (WGS) entry which is preliminary data.</text>
</comment>
<dbReference type="Pfam" id="PF13966">
    <property type="entry name" value="zf-RVT"/>
    <property type="match status" value="1"/>
</dbReference>
<feature type="transmembrane region" description="Helical" evidence="1">
    <location>
        <begin position="86"/>
        <end position="105"/>
    </location>
</feature>
<sequence>MYQLEVALTSKYSITLVEFFPSGPEYIMRPPIFRRISYVEIEEPSLAMFHSTIFAMVFILSITFFLKLQSKTCYLIKRFEYVDTRLVNVSATFFTALMTIAADLASKPVVGSSIKIMDGFETSSTAIVSRLRCSFERPLTPGYPPIRISPSMYPMVFLPARTSSKVVFPAPLTPINAVRTPGLNEPLKYHENNRKLTLKETQSQYKPNIEKITFCHRGERNSFTERPISPYVKGETQKPHFNQTGIDANNIQLKKIYDSVQNEREKKKKLLSKQAMNLQLLTRDNLVKLHVDIDSLGCPVCTAEYESHEHLLFRCYLSRQVVEQIFNWLGKRAWPTGLVGWQSWLAQPPSNTMQVVDVAVFVATCYCLWLNKNKFSFEGYSKIAAHIDALYYDYFQ</sequence>
<protein>
    <recommendedName>
        <fullName evidence="2">Reverse transcriptase zinc-binding domain-containing protein</fullName>
    </recommendedName>
</protein>
<feature type="transmembrane region" description="Helical" evidence="1">
    <location>
        <begin position="47"/>
        <end position="66"/>
    </location>
</feature>
<gene>
    <name evidence="3" type="ORF">G4B88_008483</name>
</gene>
<accession>A0A7J6E9B3</accession>
<dbReference type="AlphaFoldDB" id="A0A7J6E9B3"/>
<dbReference type="Proteomes" id="UP000583929">
    <property type="component" value="Unassembled WGS sequence"/>
</dbReference>
<keyword evidence="1" id="KW-1133">Transmembrane helix</keyword>
<evidence type="ECO:0000313" key="3">
    <source>
        <dbReference type="EMBL" id="KAF4355008.1"/>
    </source>
</evidence>
<dbReference type="EMBL" id="JAATIQ010000463">
    <property type="protein sequence ID" value="KAF4355008.1"/>
    <property type="molecule type" value="Genomic_DNA"/>
</dbReference>
<organism evidence="3 4">
    <name type="scientific">Cannabis sativa</name>
    <name type="common">Hemp</name>
    <name type="synonym">Marijuana</name>
    <dbReference type="NCBI Taxonomy" id="3483"/>
    <lineage>
        <taxon>Eukaryota</taxon>
        <taxon>Viridiplantae</taxon>
        <taxon>Streptophyta</taxon>
        <taxon>Embryophyta</taxon>
        <taxon>Tracheophyta</taxon>
        <taxon>Spermatophyta</taxon>
        <taxon>Magnoliopsida</taxon>
        <taxon>eudicotyledons</taxon>
        <taxon>Gunneridae</taxon>
        <taxon>Pentapetalae</taxon>
        <taxon>rosids</taxon>
        <taxon>fabids</taxon>
        <taxon>Rosales</taxon>
        <taxon>Cannabaceae</taxon>
        <taxon>Cannabis</taxon>
    </lineage>
</organism>
<name>A0A7J6E9B3_CANSA</name>
<evidence type="ECO:0000313" key="4">
    <source>
        <dbReference type="Proteomes" id="UP000583929"/>
    </source>
</evidence>
<keyword evidence="1" id="KW-0812">Transmembrane</keyword>
<evidence type="ECO:0000259" key="2">
    <source>
        <dbReference type="Pfam" id="PF13966"/>
    </source>
</evidence>